<evidence type="ECO:0000313" key="2">
    <source>
        <dbReference type="Proteomes" id="UP001348805"/>
    </source>
</evidence>
<proteinExistence type="predicted"/>
<sequence length="80" mass="9410">MIPYRATIKIIKNSNFKKHNTLLKNFLKIINSTYKDLYYALNHDLNCITMNGRSEINDNQIIYAKYLGIDIIDESLKRIS</sequence>
<evidence type="ECO:0000313" key="1">
    <source>
        <dbReference type="EMBL" id="WQJ51485.1"/>
    </source>
</evidence>
<name>A0ABZ0Z046_9CAUD</name>
<reference evidence="1 2" key="1">
    <citation type="submission" date="2023-11" db="EMBL/GenBank/DDBJ databases">
        <authorList>
            <person name="Cook R."/>
            <person name="Crisci M."/>
            <person name="Pye H."/>
            <person name="Adriaenssens E."/>
            <person name="Santini J."/>
        </authorList>
    </citation>
    <scope>NUCLEOTIDE SEQUENCE [LARGE SCALE GENOMIC DNA]</scope>
    <source>
        <strain evidence="1">Lak_Megaphage_RVC_AP3_GC26</strain>
    </source>
</reference>
<dbReference type="Proteomes" id="UP001348805">
    <property type="component" value="Segment"/>
</dbReference>
<keyword evidence="2" id="KW-1185">Reference proteome</keyword>
<accession>A0ABZ0Z046</accession>
<organism evidence="1 2">
    <name type="scientific">phage Lak_Megaphage_RVC_AP3_GC26</name>
    <dbReference type="NCBI Taxonomy" id="3109225"/>
    <lineage>
        <taxon>Viruses</taxon>
        <taxon>Duplodnaviria</taxon>
        <taxon>Heunggongvirae</taxon>
        <taxon>Uroviricota</taxon>
        <taxon>Caudoviricetes</taxon>
        <taxon>Caudoviricetes code 15 clade</taxon>
    </lineage>
</organism>
<protein>
    <submittedName>
        <fullName evidence="1">Uncharacterized protein</fullName>
    </submittedName>
</protein>
<dbReference type="EMBL" id="OR769219">
    <property type="protein sequence ID" value="WQJ51485.1"/>
    <property type="molecule type" value="Genomic_DNA"/>
</dbReference>